<proteinExistence type="predicted"/>
<dbReference type="Gene3D" id="3.40.50.11550">
    <property type="match status" value="1"/>
</dbReference>
<feature type="domain" description="Haem-binding uptake Tiki superfamily ChaN" evidence="1">
    <location>
        <begin position="47"/>
        <end position="247"/>
    </location>
</feature>
<accession>A0ABT4YMN8</accession>
<dbReference type="SUPFAM" id="SSF159501">
    <property type="entry name" value="EreA/ChaN-like"/>
    <property type="match status" value="1"/>
</dbReference>
<protein>
    <submittedName>
        <fullName evidence="2">ChaN family lipoprotein</fullName>
    </submittedName>
</protein>
<dbReference type="Proteomes" id="UP001210678">
    <property type="component" value="Unassembled WGS sequence"/>
</dbReference>
<reference evidence="2 3" key="1">
    <citation type="submission" date="2023-01" db="EMBL/GenBank/DDBJ databases">
        <title>Vibrio sp. KJ40-1 sp.nov, isolated from marine algae.</title>
        <authorList>
            <person name="Butt M."/>
            <person name="Kim J.M.J."/>
            <person name="Jeon C.O.C."/>
        </authorList>
    </citation>
    <scope>NUCLEOTIDE SEQUENCE [LARGE SCALE GENOMIC DNA]</scope>
    <source>
        <strain evidence="2 3">KJ40-1</strain>
    </source>
</reference>
<evidence type="ECO:0000313" key="2">
    <source>
        <dbReference type="EMBL" id="MDB1122812.1"/>
    </source>
</evidence>
<organism evidence="2 3">
    <name type="scientific">Vibrio algarum</name>
    <dbReference type="NCBI Taxonomy" id="3020714"/>
    <lineage>
        <taxon>Bacteria</taxon>
        <taxon>Pseudomonadati</taxon>
        <taxon>Pseudomonadota</taxon>
        <taxon>Gammaproteobacteria</taxon>
        <taxon>Vibrionales</taxon>
        <taxon>Vibrionaceae</taxon>
        <taxon>Vibrio</taxon>
    </lineage>
</organism>
<evidence type="ECO:0000259" key="1">
    <source>
        <dbReference type="Pfam" id="PF04187"/>
    </source>
</evidence>
<dbReference type="RefSeq" id="WP_272132826.1">
    <property type="nucleotide sequence ID" value="NZ_JAQLOI010000001.1"/>
</dbReference>
<dbReference type="EMBL" id="JAQLOI010000001">
    <property type="protein sequence ID" value="MDB1122812.1"/>
    <property type="molecule type" value="Genomic_DNA"/>
</dbReference>
<sequence length="310" mass="35042">MQRLFYLLIPFIFVGCAQHQQSNTHHLSTMYDYQIMQSGVPISLSTLVEELATVDVVLVGEWHSHSGIHHFQADLLQALSKAQPPVILAMEQFSTDKQPVIENYLEGIFGEQALIKRGDAWSNYSSDYRPLVEYAKANQIPVIAANAPNDIVRCINREGLDYIAKLPDEKRKYIAKKISLEDTPYKQKFVSTMHHGTETQINNLFAAQMTRDETMAESIVTILNKYPNHRVMLTAGKFHIEGGLGVGASIYQRAPDLKIVVVNPVSLDKAEGIDKYQLNVLPMPSLYVQGEEYNPNFHFVGNKKDEFKCN</sequence>
<dbReference type="PROSITE" id="PS51257">
    <property type="entry name" value="PROKAR_LIPOPROTEIN"/>
    <property type="match status" value="1"/>
</dbReference>
<name>A0ABT4YMN8_9VIBR</name>
<dbReference type="InterPro" id="IPR007314">
    <property type="entry name" value="Cofac_haem-bd_dom"/>
</dbReference>
<gene>
    <name evidence="2" type="ORF">PGX00_03510</name>
</gene>
<keyword evidence="3" id="KW-1185">Reference proteome</keyword>
<keyword evidence="2" id="KW-0449">Lipoprotein</keyword>
<dbReference type="PIRSF" id="PIRSF020419">
    <property type="entry name" value="Fe_uptake_reg_CjrA_prd"/>
    <property type="match status" value="1"/>
</dbReference>
<comment type="caution">
    <text evidence="2">The sequence shown here is derived from an EMBL/GenBank/DDBJ whole genome shotgun (WGS) entry which is preliminary data.</text>
</comment>
<evidence type="ECO:0000313" key="3">
    <source>
        <dbReference type="Proteomes" id="UP001210678"/>
    </source>
</evidence>
<dbReference type="CDD" id="cd14727">
    <property type="entry name" value="ChanN-like"/>
    <property type="match status" value="1"/>
</dbReference>
<dbReference type="InterPro" id="IPR016773">
    <property type="entry name" value="Fe3_uptake_reg_CjrA_prd"/>
</dbReference>
<dbReference type="Pfam" id="PF04187">
    <property type="entry name" value="Cofac_haem_bdg"/>
    <property type="match status" value="1"/>
</dbReference>